<gene>
    <name evidence="1" type="ORF">DHETER_LOCUS3351</name>
</gene>
<comment type="caution">
    <text evidence="1">The sequence shown here is derived from an EMBL/GenBank/DDBJ whole genome shotgun (WGS) entry which is preliminary data.</text>
</comment>
<dbReference type="Proteomes" id="UP000789702">
    <property type="component" value="Unassembled WGS sequence"/>
</dbReference>
<name>A0ACA9L3J4_9GLOM</name>
<proteinExistence type="predicted"/>
<keyword evidence="2" id="KW-1185">Reference proteome</keyword>
<evidence type="ECO:0000313" key="1">
    <source>
        <dbReference type="EMBL" id="CAG8508629.1"/>
    </source>
</evidence>
<sequence>MEVRRIHINENENIECRKRNTKVSNRMKEKVDNNNEAVKKVKINGEFAKASIRLSLPLNLMSMRYVRSKGLTWKRFNEDDEVVGCVPGVEIDVDGVIVVEEFYVMHELTSDVILGMPMMKSKDRRENEFVDVRRVKDEFMENDDNKKKNRIENPIRTHSVSCGKVDKCYQNGGCDKTNGC</sequence>
<accession>A0ACA9L3J4</accession>
<dbReference type="EMBL" id="CAJVPU010002844">
    <property type="protein sequence ID" value="CAG8508629.1"/>
    <property type="molecule type" value="Genomic_DNA"/>
</dbReference>
<reference evidence="1" key="1">
    <citation type="submission" date="2021-06" db="EMBL/GenBank/DDBJ databases">
        <authorList>
            <person name="Kallberg Y."/>
            <person name="Tangrot J."/>
            <person name="Rosling A."/>
        </authorList>
    </citation>
    <scope>NUCLEOTIDE SEQUENCE</scope>
    <source>
        <strain evidence="1">IL203A</strain>
    </source>
</reference>
<evidence type="ECO:0000313" key="2">
    <source>
        <dbReference type="Proteomes" id="UP000789702"/>
    </source>
</evidence>
<protein>
    <submittedName>
        <fullName evidence="1">11205_t:CDS:1</fullName>
    </submittedName>
</protein>
<organism evidence="1 2">
    <name type="scientific">Dentiscutata heterogama</name>
    <dbReference type="NCBI Taxonomy" id="1316150"/>
    <lineage>
        <taxon>Eukaryota</taxon>
        <taxon>Fungi</taxon>
        <taxon>Fungi incertae sedis</taxon>
        <taxon>Mucoromycota</taxon>
        <taxon>Glomeromycotina</taxon>
        <taxon>Glomeromycetes</taxon>
        <taxon>Diversisporales</taxon>
        <taxon>Gigasporaceae</taxon>
        <taxon>Dentiscutata</taxon>
    </lineage>
</organism>